<sequence>MVKLRQQCCTESTSGEQAMARSRTTKGVGSFTSEAARERFLAAYDDAMGLWSCPRQELDVETSYATTHVLRCGPDGGEPIVLLHGSGGSSTMWFPNVATLSAHHPVYAVDTPGDPGRSVQRRPIFEPEVSAAWLDEVLDGLGLTQVHLIGSSYGGWLALNQTLHSPSRIATSTLLDPGGFEKVGARFYTWLIINGLAGLLPRRLFPNLSSKLSNPVLDYPQLKRSILLGARTYRVRRPAPLPLTDEELSAVRTPTLLLIGDRSPLLHDAPSRERAQRLMPSVDAELVADTRHGPSIEHPEYVNNRILQFLKAASAGQLPRHTL</sequence>
<dbReference type="InterPro" id="IPR050266">
    <property type="entry name" value="AB_hydrolase_sf"/>
</dbReference>
<reference evidence="3 4" key="1">
    <citation type="submission" date="2023-03" db="EMBL/GenBank/DDBJ databases">
        <title>Draft genome sequence of Streptomyces sp. RB6PN23 isolated from peat swamp forest in Thailand.</title>
        <authorList>
            <person name="Klaysubun C."/>
            <person name="Duangmal K."/>
        </authorList>
    </citation>
    <scope>NUCLEOTIDE SEQUENCE [LARGE SCALE GENOMIC DNA]</scope>
    <source>
        <strain evidence="3 4">RB6PN23</strain>
    </source>
</reference>
<proteinExistence type="predicted"/>
<organism evidence="3 4">
    <name type="scientific">Streptomyces silvisoli</name>
    <dbReference type="NCBI Taxonomy" id="3034235"/>
    <lineage>
        <taxon>Bacteria</taxon>
        <taxon>Bacillati</taxon>
        <taxon>Actinomycetota</taxon>
        <taxon>Actinomycetes</taxon>
        <taxon>Kitasatosporales</taxon>
        <taxon>Streptomycetaceae</taxon>
        <taxon>Streptomyces</taxon>
    </lineage>
</organism>
<dbReference type="InterPro" id="IPR000073">
    <property type="entry name" value="AB_hydrolase_1"/>
</dbReference>
<evidence type="ECO:0000256" key="1">
    <source>
        <dbReference type="SAM" id="MobiDB-lite"/>
    </source>
</evidence>
<dbReference type="GO" id="GO:0016787">
    <property type="term" value="F:hydrolase activity"/>
    <property type="evidence" value="ECO:0007669"/>
    <property type="project" value="UniProtKB-KW"/>
</dbReference>
<dbReference type="Pfam" id="PF12697">
    <property type="entry name" value="Abhydrolase_6"/>
    <property type="match status" value="1"/>
</dbReference>
<feature type="compositionally biased region" description="Polar residues" evidence="1">
    <location>
        <begin position="7"/>
        <end position="16"/>
    </location>
</feature>
<keyword evidence="3" id="KW-0378">Hydrolase</keyword>
<protein>
    <submittedName>
        <fullName evidence="3">Alpha/beta hydrolase</fullName>
    </submittedName>
</protein>
<dbReference type="PANTHER" id="PTHR43798">
    <property type="entry name" value="MONOACYLGLYCEROL LIPASE"/>
    <property type="match status" value="1"/>
</dbReference>
<dbReference type="InterPro" id="IPR029058">
    <property type="entry name" value="AB_hydrolase_fold"/>
</dbReference>
<evidence type="ECO:0000259" key="2">
    <source>
        <dbReference type="Pfam" id="PF12697"/>
    </source>
</evidence>
<dbReference type="PANTHER" id="PTHR43798:SF33">
    <property type="entry name" value="HYDROLASE, PUTATIVE (AFU_ORTHOLOGUE AFUA_2G14860)-RELATED"/>
    <property type="match status" value="1"/>
</dbReference>
<evidence type="ECO:0000313" key="4">
    <source>
        <dbReference type="Proteomes" id="UP001216579"/>
    </source>
</evidence>
<accession>A0ABT5ZWR4</accession>
<comment type="caution">
    <text evidence="3">The sequence shown here is derived from an EMBL/GenBank/DDBJ whole genome shotgun (WGS) entry which is preliminary data.</text>
</comment>
<dbReference type="RefSeq" id="WP_276097069.1">
    <property type="nucleotide sequence ID" value="NZ_JARJBC010000041.1"/>
</dbReference>
<feature type="region of interest" description="Disordered" evidence="1">
    <location>
        <begin position="1"/>
        <end position="26"/>
    </location>
</feature>
<dbReference type="SUPFAM" id="SSF53474">
    <property type="entry name" value="alpha/beta-Hydrolases"/>
    <property type="match status" value="1"/>
</dbReference>
<feature type="domain" description="AB hydrolase-1" evidence="2">
    <location>
        <begin position="80"/>
        <end position="303"/>
    </location>
</feature>
<dbReference type="Gene3D" id="3.40.50.1820">
    <property type="entry name" value="alpha/beta hydrolase"/>
    <property type="match status" value="1"/>
</dbReference>
<evidence type="ECO:0000313" key="3">
    <source>
        <dbReference type="EMBL" id="MDF3294268.1"/>
    </source>
</evidence>
<dbReference type="Proteomes" id="UP001216579">
    <property type="component" value="Unassembled WGS sequence"/>
</dbReference>
<dbReference type="EMBL" id="JARJBC010000041">
    <property type="protein sequence ID" value="MDF3294268.1"/>
    <property type="molecule type" value="Genomic_DNA"/>
</dbReference>
<name>A0ABT5ZWR4_9ACTN</name>
<keyword evidence="4" id="KW-1185">Reference proteome</keyword>
<gene>
    <name evidence="3" type="ORF">P3G67_34720</name>
</gene>